<evidence type="ECO:0000313" key="6">
    <source>
        <dbReference type="Proteomes" id="UP000078561"/>
    </source>
</evidence>
<dbReference type="InParanoid" id="A0A168SY11"/>
<dbReference type="InterPro" id="IPR052233">
    <property type="entry name" value="Rho-type_GEFs"/>
</dbReference>
<name>A0A168SY11_ABSGL</name>
<dbReference type="Gene3D" id="1.20.900.10">
    <property type="entry name" value="Dbl homology (DH) domain"/>
    <property type="match status" value="1"/>
</dbReference>
<dbReference type="Pfam" id="PF00780">
    <property type="entry name" value="CNH"/>
    <property type="match status" value="1"/>
</dbReference>
<dbReference type="InterPro" id="IPR011993">
    <property type="entry name" value="PH-like_dom_sf"/>
</dbReference>
<feature type="domain" description="DH" evidence="3">
    <location>
        <begin position="194"/>
        <end position="386"/>
    </location>
</feature>
<dbReference type="SUPFAM" id="SSF50729">
    <property type="entry name" value="PH domain-like"/>
    <property type="match status" value="1"/>
</dbReference>
<dbReference type="Pfam" id="PF00621">
    <property type="entry name" value="RhoGEF"/>
    <property type="match status" value="1"/>
</dbReference>
<evidence type="ECO:0000256" key="1">
    <source>
        <dbReference type="ARBA" id="ARBA00022658"/>
    </source>
</evidence>
<dbReference type="EMBL" id="LT554985">
    <property type="protein sequence ID" value="SAM09135.1"/>
    <property type="molecule type" value="Genomic_DNA"/>
</dbReference>
<dbReference type="SMART" id="SM00325">
    <property type="entry name" value="RhoGEF"/>
    <property type="match status" value="1"/>
</dbReference>
<dbReference type="InterPro" id="IPR001180">
    <property type="entry name" value="CNH_dom"/>
</dbReference>
<dbReference type="Gene3D" id="2.30.29.30">
    <property type="entry name" value="Pleckstrin-homology domain (PH domain)/Phosphotyrosine-binding domain (PTB)"/>
    <property type="match status" value="1"/>
</dbReference>
<dbReference type="PANTHER" id="PTHR46572">
    <property type="entry name" value="RHO1 GDP-GTP EXCHANGE PROTEIN 1-RELATED"/>
    <property type="match status" value="1"/>
</dbReference>
<feature type="region of interest" description="Disordered" evidence="2">
    <location>
        <begin position="156"/>
        <end position="177"/>
    </location>
</feature>
<feature type="region of interest" description="Disordered" evidence="2">
    <location>
        <begin position="1"/>
        <end position="21"/>
    </location>
</feature>
<gene>
    <name evidence="5" type="primary">ABSGL_14809.1 scaffold 14966</name>
</gene>
<feature type="compositionally biased region" description="Low complexity" evidence="2">
    <location>
        <begin position="972"/>
        <end position="1012"/>
    </location>
</feature>
<dbReference type="PANTHER" id="PTHR46572:SF1">
    <property type="entry name" value="RHO1 GUANINE NUCLEOTIDE EXCHANGE FACTOR TUS1"/>
    <property type="match status" value="1"/>
</dbReference>
<evidence type="ECO:0000259" key="3">
    <source>
        <dbReference type="PROSITE" id="PS50010"/>
    </source>
</evidence>
<evidence type="ECO:0000313" key="5">
    <source>
        <dbReference type="EMBL" id="SAM09135.1"/>
    </source>
</evidence>
<reference evidence="5" key="1">
    <citation type="submission" date="2016-04" db="EMBL/GenBank/DDBJ databases">
        <authorList>
            <person name="Evans L.H."/>
            <person name="Alamgir A."/>
            <person name="Owens N."/>
            <person name="Weber N.D."/>
            <person name="Virtaneva K."/>
            <person name="Barbian K."/>
            <person name="Babar A."/>
            <person name="Rosenke K."/>
        </authorList>
    </citation>
    <scope>NUCLEOTIDE SEQUENCE [LARGE SCALE GENOMIC DNA]</scope>
    <source>
        <strain evidence="5">CBS 101.48</strain>
    </source>
</reference>
<dbReference type="GO" id="GO:0005085">
    <property type="term" value="F:guanyl-nucleotide exchange factor activity"/>
    <property type="evidence" value="ECO:0007669"/>
    <property type="project" value="UniProtKB-KW"/>
</dbReference>
<dbReference type="PROSITE" id="PS50219">
    <property type="entry name" value="CNH"/>
    <property type="match status" value="1"/>
</dbReference>
<feature type="region of interest" description="Disordered" evidence="2">
    <location>
        <begin position="960"/>
        <end position="1012"/>
    </location>
</feature>
<dbReference type="PROSITE" id="PS50010">
    <property type="entry name" value="DH_2"/>
    <property type="match status" value="1"/>
</dbReference>
<protein>
    <recommendedName>
        <fullName evidence="7">DH domain-containing protein</fullName>
    </recommendedName>
</protein>
<dbReference type="SUPFAM" id="SSF48065">
    <property type="entry name" value="DBL homology domain (DH-domain)"/>
    <property type="match status" value="1"/>
</dbReference>
<accession>A0A168SY11</accession>
<feature type="region of interest" description="Disordered" evidence="2">
    <location>
        <begin position="547"/>
        <end position="620"/>
    </location>
</feature>
<feature type="region of interest" description="Disordered" evidence="2">
    <location>
        <begin position="748"/>
        <end position="779"/>
    </location>
</feature>
<organism evidence="5">
    <name type="scientific">Absidia glauca</name>
    <name type="common">Pin mould</name>
    <dbReference type="NCBI Taxonomy" id="4829"/>
    <lineage>
        <taxon>Eukaryota</taxon>
        <taxon>Fungi</taxon>
        <taxon>Fungi incertae sedis</taxon>
        <taxon>Mucoromycota</taxon>
        <taxon>Mucoromycotina</taxon>
        <taxon>Mucoromycetes</taxon>
        <taxon>Mucorales</taxon>
        <taxon>Cunninghamellaceae</taxon>
        <taxon>Absidia</taxon>
    </lineage>
</organism>
<evidence type="ECO:0000259" key="4">
    <source>
        <dbReference type="PROSITE" id="PS50219"/>
    </source>
</evidence>
<feature type="region of interest" description="Disordered" evidence="2">
    <location>
        <begin position="674"/>
        <end position="698"/>
    </location>
</feature>
<feature type="compositionally biased region" description="Low complexity" evidence="2">
    <location>
        <begin position="579"/>
        <end position="620"/>
    </location>
</feature>
<feature type="compositionally biased region" description="Basic and acidic residues" evidence="2">
    <location>
        <begin position="1"/>
        <end position="10"/>
    </location>
</feature>
<dbReference type="STRING" id="4829.A0A168SY11"/>
<dbReference type="InterPro" id="IPR035899">
    <property type="entry name" value="DBL_dom_sf"/>
</dbReference>
<dbReference type="OrthoDB" id="2272012at2759"/>
<feature type="domain" description="CNH" evidence="4">
    <location>
        <begin position="882"/>
        <end position="1181"/>
    </location>
</feature>
<dbReference type="AlphaFoldDB" id="A0A168SY11"/>
<dbReference type="InterPro" id="IPR000219">
    <property type="entry name" value="DH_dom"/>
</dbReference>
<evidence type="ECO:0008006" key="7">
    <source>
        <dbReference type="Google" id="ProtNLM"/>
    </source>
</evidence>
<keyword evidence="6" id="KW-1185">Reference proteome</keyword>
<sequence length="1208" mass="134951">MNLIKKEDQHGVVSDSSHSTLPSPMLSKLWMTFLEHVHRPTLTEEDVLATLSYCFNLPSTMTGQTRILFNTFLAAKLLLPEHNNGTHTNPSTAKDNQHTYVISSLLQDQVNGFLVGFAHCYAAGCKPTQPSCYAPTCPHKIYTQWLSVYNQHQQQHPQSHHIAEKDKQQTQQQDSWTGQVPRHILNTYPLREIKRQSAIAELLQSELDYCQDLTLLDQVYAQPFLTSTINLLETTTRRDKFYAIVFEHALGLKSYHQRICYELARHRQDPLLLFVDFVGTALLQHTSYLVEPYTSYAGRHVQAKYIFDNEKYRNPAFQRWVDTQDEDSRVRKLDIKHFLSRPTFRMAKYKLQLEAIAKYSDHMADQVALYAAIDSLQDLLHQMNESIRKAETRTHLLRITSSLVPTSTAASLGLLNLSPWSCITDSGDFNDGPDSDDYGGGDGSRGGDGHGPICLLHEGRFRLTRLSSHSLRAQACHVFLFSHALVLTKPRGQPGHEKYVLIGRPIPLPMLSVGTHRSSIMRRLSGRIITSQQCHHQQRFDHYQLANSINSGTGSNDTLSPSSKSSNGSWTTDLRHRFSVTSTTTTTSSTSSSSWSTDPSSSFSSPSTPSSPASSLSTSPTKPLFATGVTLSESPTSLNCAPKKRIYRSPTVTGLHVRARLIQRWQHLKRLHQTYPEPSPTIPAISPRRPTSQEPDHAYHQYHDKKVLLSPMTTSPSFSPFAFVKRKNSLFRSSSSLLGRRGSFLFSTKASSSPKDRSTGVPSPIQQLDGKELQPTGYQGQSRLTIRHLAYPEYTFGLQCRHLHQRDQWYEWIQKALEASAIRAISSSSSSSSAIHTNKNTGKGALDDTIKPPFRLGLICQVPVGSTNPINVNGDRKLPAGCGRIFCSLPFATVDGRQILALGTQHGLWVAARDGIGEEFLLIEMIECHQLATLDGHLVVRSHHTLKSYSLTQLTALMKKRQSHLSPPPPSKVSSPISPVSTASSGSSAYPFQPSSFSDGSSTGSSLTTASTAAEESPQACYPLSISSTTIKRSSVLDFVTGTLYGCPVLCYVGRTRQHRKLQKQQQHQHDPSDGGLCNNSTTHPWLDMVHLPANTYDDDDLALLCTNEAAWMINKRTMSFEERHSLFQFEANVKSVALIYPYLILFSTCIIEIRHLEVDEMVQVIPGYNIRCVYMSSPNDASQKSIIHFTMLHHPDERVSSVYQLVL</sequence>
<feature type="compositionally biased region" description="Polar residues" evidence="2">
    <location>
        <begin position="547"/>
        <end position="572"/>
    </location>
</feature>
<proteinExistence type="predicted"/>
<evidence type="ECO:0000256" key="2">
    <source>
        <dbReference type="SAM" id="MobiDB-lite"/>
    </source>
</evidence>
<keyword evidence="1" id="KW-0344">Guanine-nucleotide releasing factor</keyword>
<dbReference type="Proteomes" id="UP000078561">
    <property type="component" value="Unassembled WGS sequence"/>
</dbReference>
<dbReference type="CDD" id="cd00160">
    <property type="entry name" value="RhoGEF"/>
    <property type="match status" value="1"/>
</dbReference>
<dbReference type="OMA" id="HILANHH"/>